<name>A0ABT6ZUL7_9ACTN</name>
<protein>
    <submittedName>
        <fullName evidence="4">CAP domain-containing protein</fullName>
    </submittedName>
</protein>
<keyword evidence="5" id="KW-1185">Reference proteome</keyword>
<dbReference type="SUPFAM" id="SSF55797">
    <property type="entry name" value="PR-1-like"/>
    <property type="match status" value="1"/>
</dbReference>
<comment type="caution">
    <text evidence="4">The sequence shown here is derived from an EMBL/GenBank/DDBJ whole genome shotgun (WGS) entry which is preliminary data.</text>
</comment>
<dbReference type="EMBL" id="JANCPR020000009">
    <property type="protein sequence ID" value="MDJ1132537.1"/>
    <property type="molecule type" value="Genomic_DNA"/>
</dbReference>
<evidence type="ECO:0000259" key="3">
    <source>
        <dbReference type="Pfam" id="PF00188"/>
    </source>
</evidence>
<dbReference type="Proteomes" id="UP001214441">
    <property type="component" value="Unassembled WGS sequence"/>
</dbReference>
<dbReference type="PANTHER" id="PTHR31157:SF1">
    <property type="entry name" value="SCP DOMAIN-CONTAINING PROTEIN"/>
    <property type="match status" value="1"/>
</dbReference>
<dbReference type="InterPro" id="IPR035940">
    <property type="entry name" value="CAP_sf"/>
</dbReference>
<gene>
    <name evidence="4" type="ORF">NMN56_011370</name>
</gene>
<accession>A0ABT6ZUL7</accession>
<feature type="compositionally biased region" description="Basic and acidic residues" evidence="1">
    <location>
        <begin position="98"/>
        <end position="122"/>
    </location>
</feature>
<feature type="compositionally biased region" description="Polar residues" evidence="1">
    <location>
        <begin position="47"/>
        <end position="59"/>
    </location>
</feature>
<evidence type="ECO:0000313" key="5">
    <source>
        <dbReference type="Proteomes" id="UP001214441"/>
    </source>
</evidence>
<reference evidence="4 5" key="1">
    <citation type="submission" date="2023-05" db="EMBL/GenBank/DDBJ databases">
        <title>Streptantibioticus silvisoli sp. nov., acidotolerant actinomycetes 1 from pine litter.</title>
        <authorList>
            <person name="Swiecimska M."/>
            <person name="Golinska P."/>
            <person name="Sangal V."/>
            <person name="Wachnowicz B."/>
            <person name="Goodfellow M."/>
        </authorList>
    </citation>
    <scope>NUCLEOTIDE SEQUENCE [LARGE SCALE GENOMIC DNA]</scope>
    <source>
        <strain evidence="4 5">DSM 42109</strain>
    </source>
</reference>
<sequence>MRTGLLGASAAMAMGAVAVASGLLPGPGGLGSPQGGDRVQAGGPTDLESQPVPSSTASDHSSDPAASRAEERNDGPLPTPSRERGRPAEDTSASPSPSRERETPDQARERHSARPDRSESDRAPATGGEETGNGGTSSTTSDPETAAEREVLALVNQERAKEGCKPVRADGDLAELAAGFSEDMAKRGFFAHTSPDGKSPWDRAEALGISDLGGENIARGQANAQSVMDSWMNSPGHKANILNCDYRTMGVGAHFAEGGPWWTQDFGF</sequence>
<evidence type="ECO:0000256" key="2">
    <source>
        <dbReference type="SAM" id="SignalP"/>
    </source>
</evidence>
<dbReference type="PANTHER" id="PTHR31157">
    <property type="entry name" value="SCP DOMAIN-CONTAINING PROTEIN"/>
    <property type="match status" value="1"/>
</dbReference>
<evidence type="ECO:0000313" key="4">
    <source>
        <dbReference type="EMBL" id="MDJ1132537.1"/>
    </source>
</evidence>
<dbReference type="Gene3D" id="3.40.33.10">
    <property type="entry name" value="CAP"/>
    <property type="match status" value="1"/>
</dbReference>
<organism evidence="4 5">
    <name type="scientific">Streptomyces iconiensis</name>
    <dbReference type="NCBI Taxonomy" id="1384038"/>
    <lineage>
        <taxon>Bacteria</taxon>
        <taxon>Bacillati</taxon>
        <taxon>Actinomycetota</taxon>
        <taxon>Actinomycetes</taxon>
        <taxon>Kitasatosporales</taxon>
        <taxon>Streptomycetaceae</taxon>
        <taxon>Streptomyces</taxon>
    </lineage>
</organism>
<dbReference type="Pfam" id="PF00188">
    <property type="entry name" value="CAP"/>
    <property type="match status" value="1"/>
</dbReference>
<feature type="region of interest" description="Disordered" evidence="1">
    <location>
        <begin position="21"/>
        <end position="146"/>
    </location>
</feature>
<proteinExistence type="predicted"/>
<dbReference type="InterPro" id="IPR014044">
    <property type="entry name" value="CAP_dom"/>
</dbReference>
<keyword evidence="2" id="KW-0732">Signal</keyword>
<dbReference type="CDD" id="cd05379">
    <property type="entry name" value="CAP_bacterial"/>
    <property type="match status" value="1"/>
</dbReference>
<feature type="compositionally biased region" description="Gly residues" evidence="1">
    <location>
        <begin position="25"/>
        <end position="34"/>
    </location>
</feature>
<feature type="domain" description="SCP" evidence="3">
    <location>
        <begin position="152"/>
        <end position="266"/>
    </location>
</feature>
<feature type="chain" id="PRO_5047217077" evidence="2">
    <location>
        <begin position="21"/>
        <end position="268"/>
    </location>
</feature>
<feature type="signal peptide" evidence="2">
    <location>
        <begin position="1"/>
        <end position="20"/>
    </location>
</feature>
<evidence type="ECO:0000256" key="1">
    <source>
        <dbReference type="SAM" id="MobiDB-lite"/>
    </source>
</evidence>